<sequence>MISMPFTVSIDNTRILQPPNGDEKYTVYQVTVRGGSNHISHTIDRRYREFEALHTRLSSSISVPQLPRKVLLHRRSAKLIEQRRQSLEVYLNDILKRCQQQSIMPEELGRFLQIPPYDNEDQVNQNDQQEQDLKDDEMKNVLEHGPCIAISDYCPWNNDNRAIESARRHRRQYTGYGYAQQYGLQYGLYGPGGQRWMNNPYSNQQGYNWNNIHNMNQGNRRPEWYYNTANIMKSSILCFVLCILYILIV</sequence>
<evidence type="ECO:0000256" key="1">
    <source>
        <dbReference type="ARBA" id="ARBA00004180"/>
    </source>
</evidence>
<dbReference type="EMBL" id="CAJNOU010000037">
    <property type="protein sequence ID" value="CAF0824745.1"/>
    <property type="molecule type" value="Genomic_DNA"/>
</dbReference>
<dbReference type="PANTHER" id="PTHR15813:SF9">
    <property type="entry name" value="PX DOMAIN-CONTAINING PROTEIN"/>
    <property type="match status" value="1"/>
</dbReference>
<name>A0A819QQW0_9BILA</name>
<dbReference type="InterPro" id="IPR001683">
    <property type="entry name" value="PX_dom"/>
</dbReference>
<evidence type="ECO:0000313" key="13">
    <source>
        <dbReference type="EMBL" id="CAF3975777.1"/>
    </source>
</evidence>
<keyword evidence="4" id="KW-0653">Protein transport</keyword>
<protein>
    <recommendedName>
        <fullName evidence="9">PX domain-containing protein</fullName>
    </recommendedName>
</protein>
<dbReference type="InterPro" id="IPR036871">
    <property type="entry name" value="PX_dom_sf"/>
</dbReference>
<gene>
    <name evidence="15" type="ORF">FNK824_LOCUS27530</name>
    <name evidence="13" type="ORF">JBS370_LOCUS24892</name>
    <name evidence="14" type="ORF">OTI717_LOCUS28861</name>
    <name evidence="10" type="ORF">RFH988_LOCUS2045</name>
    <name evidence="11" type="ORF">SEV965_LOCUS1804</name>
    <name evidence="12" type="ORF">ZHD862_LOCUS4829</name>
</gene>
<dbReference type="EMBL" id="CAJNOO010000042">
    <property type="protein sequence ID" value="CAF0765036.1"/>
    <property type="molecule type" value="Genomic_DNA"/>
</dbReference>
<comment type="similarity">
    <text evidence="2">Belongs to the sorting nexin family.</text>
</comment>
<evidence type="ECO:0000256" key="8">
    <source>
        <dbReference type="SAM" id="Phobius"/>
    </source>
</evidence>
<keyword evidence="6 8" id="KW-0472">Membrane</keyword>
<dbReference type="Proteomes" id="UP000663836">
    <property type="component" value="Unassembled WGS sequence"/>
</dbReference>
<dbReference type="GO" id="GO:0030659">
    <property type="term" value="C:cytoplasmic vesicle membrane"/>
    <property type="evidence" value="ECO:0007669"/>
    <property type="project" value="UniProtKB-SubCell"/>
</dbReference>
<dbReference type="Gene3D" id="3.30.1520.10">
    <property type="entry name" value="Phox-like domain"/>
    <property type="match status" value="1"/>
</dbReference>
<dbReference type="PROSITE" id="PS50195">
    <property type="entry name" value="PX"/>
    <property type="match status" value="1"/>
</dbReference>
<keyword evidence="8" id="KW-1133">Transmembrane helix</keyword>
<evidence type="ECO:0000313" key="14">
    <source>
        <dbReference type="EMBL" id="CAF3998187.1"/>
    </source>
</evidence>
<dbReference type="Proteomes" id="UP000663823">
    <property type="component" value="Unassembled WGS sequence"/>
</dbReference>
<comment type="caution">
    <text evidence="15">The sequence shown here is derived from an EMBL/GenBank/DDBJ whole genome shotgun (WGS) entry which is preliminary data.</text>
</comment>
<dbReference type="EMBL" id="CAJNOT010000121">
    <property type="protein sequence ID" value="CAF0850107.1"/>
    <property type="molecule type" value="Genomic_DNA"/>
</dbReference>
<evidence type="ECO:0000256" key="3">
    <source>
        <dbReference type="ARBA" id="ARBA00022448"/>
    </source>
</evidence>
<dbReference type="SMART" id="SM00312">
    <property type="entry name" value="PX"/>
    <property type="match status" value="1"/>
</dbReference>
<evidence type="ECO:0000313" key="12">
    <source>
        <dbReference type="EMBL" id="CAF0850107.1"/>
    </source>
</evidence>
<dbReference type="EMBL" id="CAJOAX010007025">
    <property type="protein sequence ID" value="CAF3998187.1"/>
    <property type="molecule type" value="Genomic_DNA"/>
</dbReference>
<dbReference type="AlphaFoldDB" id="A0A819QQW0"/>
<dbReference type="Proteomes" id="UP000663889">
    <property type="component" value="Unassembled WGS sequence"/>
</dbReference>
<dbReference type="InterPro" id="IPR052467">
    <property type="entry name" value="Sorting_nexin_PX-domain"/>
</dbReference>
<dbReference type="EMBL" id="CAJOBE010007178">
    <property type="protein sequence ID" value="CAF4029038.1"/>
    <property type="molecule type" value="Genomic_DNA"/>
</dbReference>
<organism evidence="15 16">
    <name type="scientific">Rotaria sordida</name>
    <dbReference type="NCBI Taxonomy" id="392033"/>
    <lineage>
        <taxon>Eukaryota</taxon>
        <taxon>Metazoa</taxon>
        <taxon>Spiralia</taxon>
        <taxon>Gnathifera</taxon>
        <taxon>Rotifera</taxon>
        <taxon>Eurotatoria</taxon>
        <taxon>Bdelloidea</taxon>
        <taxon>Philodinida</taxon>
        <taxon>Philodinidae</taxon>
        <taxon>Rotaria</taxon>
    </lineage>
</organism>
<evidence type="ECO:0000256" key="7">
    <source>
        <dbReference type="ARBA" id="ARBA00023329"/>
    </source>
</evidence>
<evidence type="ECO:0000256" key="6">
    <source>
        <dbReference type="ARBA" id="ARBA00023136"/>
    </source>
</evidence>
<evidence type="ECO:0000313" key="10">
    <source>
        <dbReference type="EMBL" id="CAF0765036.1"/>
    </source>
</evidence>
<evidence type="ECO:0000313" key="16">
    <source>
        <dbReference type="Proteomes" id="UP000663874"/>
    </source>
</evidence>
<feature type="domain" description="PX" evidence="9">
    <location>
        <begin position="6"/>
        <end position="119"/>
    </location>
</feature>
<evidence type="ECO:0000256" key="4">
    <source>
        <dbReference type="ARBA" id="ARBA00022927"/>
    </source>
</evidence>
<evidence type="ECO:0000256" key="5">
    <source>
        <dbReference type="ARBA" id="ARBA00023121"/>
    </source>
</evidence>
<evidence type="ECO:0000256" key="2">
    <source>
        <dbReference type="ARBA" id="ARBA00010883"/>
    </source>
</evidence>
<dbReference type="Proteomes" id="UP000663882">
    <property type="component" value="Unassembled WGS sequence"/>
</dbReference>
<evidence type="ECO:0000259" key="9">
    <source>
        <dbReference type="PROSITE" id="PS50195"/>
    </source>
</evidence>
<feature type="transmembrane region" description="Helical" evidence="8">
    <location>
        <begin position="224"/>
        <end position="248"/>
    </location>
</feature>
<keyword evidence="8" id="KW-0812">Transmembrane</keyword>
<dbReference type="OrthoDB" id="93876at2759"/>
<proteinExistence type="inferred from homology"/>
<keyword evidence="5" id="KW-0446">Lipid-binding</keyword>
<dbReference type="Proteomes" id="UP000663864">
    <property type="component" value="Unassembled WGS sequence"/>
</dbReference>
<keyword evidence="7" id="KW-0968">Cytoplasmic vesicle</keyword>
<dbReference type="SUPFAM" id="SSF64268">
    <property type="entry name" value="PX domain"/>
    <property type="match status" value="1"/>
</dbReference>
<comment type="subcellular location">
    <subcellularLocation>
        <location evidence="1">Cytoplasmic vesicle membrane</location>
        <topology evidence="1">Peripheral membrane protein</topology>
        <orientation evidence="1">Cytoplasmic side</orientation>
    </subcellularLocation>
</comment>
<evidence type="ECO:0000313" key="15">
    <source>
        <dbReference type="EMBL" id="CAF4029038.1"/>
    </source>
</evidence>
<dbReference type="GO" id="GO:0015031">
    <property type="term" value="P:protein transport"/>
    <property type="evidence" value="ECO:0007669"/>
    <property type="project" value="UniProtKB-KW"/>
</dbReference>
<accession>A0A819QQW0</accession>
<dbReference type="Pfam" id="PF00787">
    <property type="entry name" value="PX"/>
    <property type="match status" value="1"/>
</dbReference>
<dbReference type="EMBL" id="CAJOBD010003996">
    <property type="protein sequence ID" value="CAF3975777.1"/>
    <property type="molecule type" value="Genomic_DNA"/>
</dbReference>
<evidence type="ECO:0000313" key="11">
    <source>
        <dbReference type="EMBL" id="CAF0824745.1"/>
    </source>
</evidence>
<reference evidence="15" key="1">
    <citation type="submission" date="2021-02" db="EMBL/GenBank/DDBJ databases">
        <authorList>
            <person name="Nowell W R."/>
        </authorList>
    </citation>
    <scope>NUCLEOTIDE SEQUENCE</scope>
</reference>
<dbReference type="Proteomes" id="UP000663874">
    <property type="component" value="Unassembled WGS sequence"/>
</dbReference>
<dbReference type="PANTHER" id="PTHR15813">
    <property type="entry name" value="SORTING NEXIN-22 AND 24"/>
    <property type="match status" value="1"/>
</dbReference>
<keyword evidence="3" id="KW-0813">Transport</keyword>
<dbReference type="GO" id="GO:1901981">
    <property type="term" value="F:phosphatidylinositol phosphate binding"/>
    <property type="evidence" value="ECO:0007669"/>
    <property type="project" value="TreeGrafter"/>
</dbReference>